<protein>
    <recommendedName>
        <fullName evidence="4">Terminase small subunit</fullName>
    </recommendedName>
</protein>
<evidence type="ECO:0000256" key="1">
    <source>
        <dbReference type="SAM" id="MobiDB-lite"/>
    </source>
</evidence>
<feature type="compositionally biased region" description="Basic and acidic residues" evidence="1">
    <location>
        <begin position="125"/>
        <end position="135"/>
    </location>
</feature>
<evidence type="ECO:0008006" key="4">
    <source>
        <dbReference type="Google" id="ProtNLM"/>
    </source>
</evidence>
<keyword evidence="3" id="KW-1185">Reference proteome</keyword>
<comment type="caution">
    <text evidence="2">The sequence shown here is derived from an EMBL/GenBank/DDBJ whole genome shotgun (WGS) entry which is preliminary data.</text>
</comment>
<evidence type="ECO:0000313" key="3">
    <source>
        <dbReference type="Proteomes" id="UP000615580"/>
    </source>
</evidence>
<dbReference type="RefSeq" id="WP_182000490.1">
    <property type="nucleotide sequence ID" value="NZ_JADQUD010000005.1"/>
</dbReference>
<organism evidence="2 3">
    <name type="scientific">Corynebacterium belfantii</name>
    <dbReference type="NCBI Taxonomy" id="2014537"/>
    <lineage>
        <taxon>Bacteria</taxon>
        <taxon>Bacillati</taxon>
        <taxon>Actinomycetota</taxon>
        <taxon>Actinomycetes</taxon>
        <taxon>Mycobacteriales</taxon>
        <taxon>Corynebacteriaceae</taxon>
        <taxon>Corynebacterium</taxon>
    </lineage>
</organism>
<evidence type="ECO:0000313" key="2">
    <source>
        <dbReference type="EMBL" id="MBG9354110.1"/>
    </source>
</evidence>
<sequence>MNEFHDNLLQLTQPPTANEPLSVPDDLHDRGVALWVSATSEFVFNDAELELLFEACQTLDSLHELKQFQAERSPITRGSMGQEVISPVLDHIDKLRKTYASQLKALNLSGTEQIELVDNRTLSEKRRDAGRKGAEVRWNTKAGA</sequence>
<feature type="region of interest" description="Disordered" evidence="1">
    <location>
        <begin position="125"/>
        <end position="144"/>
    </location>
</feature>
<gene>
    <name evidence="2" type="ORF">I4J41_05685</name>
</gene>
<dbReference type="Proteomes" id="UP000615580">
    <property type="component" value="Unassembled WGS sequence"/>
</dbReference>
<name>A0ABS0LBT9_9CORY</name>
<accession>A0ABS0LBT9</accession>
<proteinExistence type="predicted"/>
<reference evidence="2 3" key="1">
    <citation type="journal article" date="2020" name="J. Clin. Microbiol.">
        <title>Assessing the Genetic Diversity of Austrian Corynebacterium diphtheriae Clinical Isolates, 2011-2019.</title>
        <authorList>
            <person name="Schaeffer J."/>
            <person name="Huhulescu S."/>
            <person name="Stoeger A."/>
            <person name="Allerberger F."/>
            <person name="Ruppitsch W."/>
        </authorList>
    </citation>
    <scope>NUCLEOTIDE SEQUENCE [LARGE SCALE GENOMIC DNA]</scope>
    <source>
        <strain evidence="2 3">04-17</strain>
    </source>
</reference>
<dbReference type="EMBL" id="JADQUG010000017">
    <property type="protein sequence ID" value="MBG9354110.1"/>
    <property type="molecule type" value="Genomic_DNA"/>
</dbReference>